<evidence type="ECO:0000313" key="2">
    <source>
        <dbReference type="EMBL" id="RLT80093.1"/>
    </source>
</evidence>
<feature type="domain" description="Cupin fold metalloprotein WbuC cupin" evidence="1">
    <location>
        <begin position="3"/>
        <end position="74"/>
    </location>
</feature>
<dbReference type="STRING" id="1235814.GCA_000613385_00557"/>
<evidence type="ECO:0000259" key="1">
    <source>
        <dbReference type="Pfam" id="PF19480"/>
    </source>
</evidence>
<dbReference type="InterPro" id="IPR014710">
    <property type="entry name" value="RmlC-like_jellyroll"/>
</dbReference>
<dbReference type="AlphaFoldDB" id="A0A3L7YY49"/>
<reference evidence="2 3" key="1">
    <citation type="submission" date="2018-09" db="EMBL/GenBank/DDBJ databases">
        <title>Murine metabolic-syndrome-specific gut microbial biobank.</title>
        <authorList>
            <person name="Liu C."/>
        </authorList>
    </citation>
    <scope>NUCLEOTIDE SEQUENCE [LARGE SCALE GENOMIC DNA]</scope>
    <source>
        <strain evidence="2 3">0.1X-D8-26</strain>
    </source>
</reference>
<accession>A0A3L7YY49</accession>
<dbReference type="RefSeq" id="WP_121767053.1">
    <property type="nucleotide sequence ID" value="NZ_CAOMOF010000030.1"/>
</dbReference>
<name>A0A3L7YY49_9BACE</name>
<dbReference type="Pfam" id="PF19480">
    <property type="entry name" value="DUF6016"/>
    <property type="match status" value="1"/>
</dbReference>
<gene>
    <name evidence="2" type="ORF">D7Y07_10110</name>
</gene>
<protein>
    <submittedName>
        <fullName evidence="2">Cupin fold metalloprotein, WbuC family</fullName>
    </submittedName>
</protein>
<dbReference type="InterPro" id="IPR046058">
    <property type="entry name" value="WbuC_cupin"/>
</dbReference>
<dbReference type="Proteomes" id="UP000267159">
    <property type="component" value="Unassembled WGS sequence"/>
</dbReference>
<dbReference type="Gene3D" id="2.60.120.10">
    <property type="entry name" value="Jelly Rolls"/>
    <property type="match status" value="1"/>
</dbReference>
<evidence type="ECO:0000313" key="3">
    <source>
        <dbReference type="Proteomes" id="UP000267159"/>
    </source>
</evidence>
<proteinExistence type="predicted"/>
<sequence>MEFDKEFLDTLFEQAVTNPRLRQNFDLRTSPADTSQRMLNALLPGTVVPIHRHEDTTETVICLCGKLDEVIYEEVVSYENGAEELPKGMDAQEVARKVKYREIQRIRLNPAEAKYGCQIPKGAWHTVEVFEPSVIFEAKDGAYQK</sequence>
<organism evidence="2 3">
    <name type="scientific">Bacteroides acidifaciens</name>
    <dbReference type="NCBI Taxonomy" id="85831"/>
    <lineage>
        <taxon>Bacteria</taxon>
        <taxon>Pseudomonadati</taxon>
        <taxon>Bacteroidota</taxon>
        <taxon>Bacteroidia</taxon>
        <taxon>Bacteroidales</taxon>
        <taxon>Bacteroidaceae</taxon>
        <taxon>Bacteroides</taxon>
    </lineage>
</organism>
<dbReference type="SUPFAM" id="SSF51182">
    <property type="entry name" value="RmlC-like cupins"/>
    <property type="match status" value="1"/>
</dbReference>
<comment type="caution">
    <text evidence="2">The sequence shown here is derived from an EMBL/GenBank/DDBJ whole genome shotgun (WGS) entry which is preliminary data.</text>
</comment>
<dbReference type="NCBIfam" id="TIGR04366">
    <property type="entry name" value="cupin_WbuC"/>
    <property type="match status" value="1"/>
</dbReference>
<dbReference type="InterPro" id="IPR011051">
    <property type="entry name" value="RmlC_Cupin_sf"/>
</dbReference>
<dbReference type="InterPro" id="IPR027565">
    <property type="entry name" value="Cupin_WbuC"/>
</dbReference>
<dbReference type="EMBL" id="RAZM01000027">
    <property type="protein sequence ID" value="RLT80093.1"/>
    <property type="molecule type" value="Genomic_DNA"/>
</dbReference>